<dbReference type="GO" id="GO:0006654">
    <property type="term" value="P:phosphatidic acid biosynthetic process"/>
    <property type="evidence" value="ECO:0007669"/>
    <property type="project" value="TreeGrafter"/>
</dbReference>
<evidence type="ECO:0000313" key="4">
    <source>
        <dbReference type="EMBL" id="AZA12540.1"/>
    </source>
</evidence>
<evidence type="ECO:0000313" key="5">
    <source>
        <dbReference type="Proteomes" id="UP000269019"/>
    </source>
</evidence>
<organism evidence="4 5">
    <name type="scientific">Corynebacterium choanae</name>
    <dbReference type="NCBI Taxonomy" id="1862358"/>
    <lineage>
        <taxon>Bacteria</taxon>
        <taxon>Bacillati</taxon>
        <taxon>Actinomycetota</taxon>
        <taxon>Actinomycetes</taxon>
        <taxon>Mycobacteriales</taxon>
        <taxon>Corynebacteriaceae</taxon>
        <taxon>Corynebacterium</taxon>
    </lineage>
</organism>
<dbReference type="Pfam" id="PF01553">
    <property type="entry name" value="Acyltransferase"/>
    <property type="match status" value="1"/>
</dbReference>
<dbReference type="SUPFAM" id="SSF69593">
    <property type="entry name" value="Glycerol-3-phosphate (1)-acyltransferase"/>
    <property type="match status" value="1"/>
</dbReference>
<feature type="domain" description="Phospholipid/glycerol acyltransferase" evidence="3">
    <location>
        <begin position="68"/>
        <end position="184"/>
    </location>
</feature>
<evidence type="ECO:0000259" key="3">
    <source>
        <dbReference type="SMART" id="SM00563"/>
    </source>
</evidence>
<name>A0A3G6J7X0_9CORY</name>
<gene>
    <name evidence="4" type="primary">plsC1</name>
    <name evidence="4" type="ORF">CCHOA_00555</name>
</gene>
<dbReference type="PANTHER" id="PTHR10434">
    <property type="entry name" value="1-ACYL-SN-GLYCEROL-3-PHOSPHATE ACYLTRANSFERASE"/>
    <property type="match status" value="1"/>
</dbReference>
<keyword evidence="5" id="KW-1185">Reference proteome</keyword>
<dbReference type="GO" id="GO:0005886">
    <property type="term" value="C:plasma membrane"/>
    <property type="evidence" value="ECO:0007669"/>
    <property type="project" value="TreeGrafter"/>
</dbReference>
<dbReference type="EMBL" id="CP033896">
    <property type="protein sequence ID" value="AZA12540.1"/>
    <property type="molecule type" value="Genomic_DNA"/>
</dbReference>
<dbReference type="SMART" id="SM00563">
    <property type="entry name" value="PlsC"/>
    <property type="match status" value="1"/>
</dbReference>
<reference evidence="4 5" key="1">
    <citation type="submission" date="2018-11" db="EMBL/GenBank/DDBJ databases">
        <authorList>
            <person name="Kleinhagauer T."/>
            <person name="Glaeser S.P."/>
            <person name="Spergser J."/>
            <person name="Ruckert C."/>
            <person name="Kaempfer P."/>
            <person name="Busse H.-J."/>
        </authorList>
    </citation>
    <scope>NUCLEOTIDE SEQUENCE [LARGE SCALE GENOMIC DNA]</scope>
    <source>
        <strain evidence="4 5">200CH</strain>
    </source>
</reference>
<evidence type="ECO:0000256" key="2">
    <source>
        <dbReference type="ARBA" id="ARBA00023315"/>
    </source>
</evidence>
<dbReference type="PANTHER" id="PTHR10434:SF55">
    <property type="entry name" value="POSSIBLE ACYLTRANSFERASE"/>
    <property type="match status" value="1"/>
</dbReference>
<dbReference type="GO" id="GO:0003841">
    <property type="term" value="F:1-acylglycerol-3-phosphate O-acyltransferase activity"/>
    <property type="evidence" value="ECO:0007669"/>
    <property type="project" value="TreeGrafter"/>
</dbReference>
<sequence length="322" mass="36729">MLRRNTPDYHQQGMFRVPADLQQVDLHHSEAVETFYSGVTRAVRAVMRAQDLQITVDGAEHIPASGGALLAINHTGYFDFVFAGIPAYLRGKRLVRFMAKKEVFQHKITGPVMRAMKHISVDRSQGRGSLEEAVDRLKEGQLVGIFPESTISRSFLIREELKTGAARIADQAGVPLLPVIVFGSHRIWTKEQPKHFGRHSIPIMIEVGPPLELSGDSEADTALLHETLEEMLDRVISRYIELYGPFDDRPYWLPQRYGGSAPTPEQARVRHQKELAMRRQKKEQKLNRTIERKATSAMEKLTPKGRTLWAKVKRNVRRLLRR</sequence>
<accession>A0A3G6J7X0</accession>
<dbReference type="Proteomes" id="UP000269019">
    <property type="component" value="Chromosome"/>
</dbReference>
<dbReference type="AlphaFoldDB" id="A0A3G6J7X0"/>
<evidence type="ECO:0000256" key="1">
    <source>
        <dbReference type="ARBA" id="ARBA00022679"/>
    </source>
</evidence>
<dbReference type="InterPro" id="IPR002123">
    <property type="entry name" value="Plipid/glycerol_acylTrfase"/>
</dbReference>
<dbReference type="CDD" id="cd07989">
    <property type="entry name" value="LPLAT_AGPAT-like"/>
    <property type="match status" value="1"/>
</dbReference>
<keyword evidence="1 4" id="KW-0808">Transferase</keyword>
<proteinExistence type="predicted"/>
<dbReference type="KEGG" id="ccho:CCHOA_00555"/>
<keyword evidence="2 4" id="KW-0012">Acyltransferase</keyword>
<dbReference type="RefSeq" id="WP_245992150.1">
    <property type="nucleotide sequence ID" value="NZ_CP033896.1"/>
</dbReference>
<dbReference type="EC" id="2.3.1.-" evidence="4"/>
<protein>
    <submittedName>
        <fullName evidence="4">1-acyl-sn-glycerol-3-phosphate acyltransferase</fullName>
        <ecNumber evidence="4">2.3.1.-</ecNumber>
    </submittedName>
</protein>